<feature type="transmembrane region" description="Helical" evidence="6">
    <location>
        <begin position="51"/>
        <end position="76"/>
    </location>
</feature>
<evidence type="ECO:0000256" key="4">
    <source>
        <dbReference type="ARBA" id="ARBA00022989"/>
    </source>
</evidence>
<keyword evidence="4 6" id="KW-1133">Transmembrane helix</keyword>
<keyword evidence="2" id="KW-1003">Cell membrane</keyword>
<evidence type="ECO:0000256" key="1">
    <source>
        <dbReference type="ARBA" id="ARBA00004651"/>
    </source>
</evidence>
<feature type="transmembrane region" description="Helical" evidence="6">
    <location>
        <begin position="12"/>
        <end position="39"/>
    </location>
</feature>
<keyword evidence="3 6" id="KW-0812">Transmembrane</keyword>
<dbReference type="EMBL" id="CABPRW010000003">
    <property type="protein sequence ID" value="VVD90673.1"/>
    <property type="molecule type" value="Genomic_DNA"/>
</dbReference>
<evidence type="ECO:0000256" key="5">
    <source>
        <dbReference type="ARBA" id="ARBA00023136"/>
    </source>
</evidence>
<evidence type="ECO:0000256" key="6">
    <source>
        <dbReference type="SAM" id="Phobius"/>
    </source>
</evidence>
<keyword evidence="5 6" id="KW-0472">Membrane</keyword>
<evidence type="ECO:0000256" key="3">
    <source>
        <dbReference type="ARBA" id="ARBA00022692"/>
    </source>
</evidence>
<evidence type="ECO:0000313" key="9">
    <source>
        <dbReference type="Proteomes" id="UP000382577"/>
    </source>
</evidence>
<dbReference type="PANTHER" id="PTHR42709:SF6">
    <property type="entry name" value="UNDECAPRENYL PHOSPHATE TRANSPORTER A"/>
    <property type="match status" value="1"/>
</dbReference>
<feature type="domain" description="VTT" evidence="7">
    <location>
        <begin position="50"/>
        <end position="160"/>
    </location>
</feature>
<protein>
    <submittedName>
        <fullName evidence="8">Membrane protein</fullName>
    </submittedName>
</protein>
<comment type="subcellular location">
    <subcellularLocation>
        <location evidence="1">Cell membrane</location>
        <topology evidence="1">Multi-pass membrane protein</topology>
    </subcellularLocation>
</comment>
<organism evidence="8 9">
    <name type="scientific">Pandoraea fibrosis</name>
    <dbReference type="NCBI Taxonomy" id="1891094"/>
    <lineage>
        <taxon>Bacteria</taxon>
        <taxon>Pseudomonadati</taxon>
        <taxon>Pseudomonadota</taxon>
        <taxon>Betaproteobacteria</taxon>
        <taxon>Burkholderiales</taxon>
        <taxon>Burkholderiaceae</taxon>
        <taxon>Pandoraea</taxon>
    </lineage>
</organism>
<feature type="transmembrane region" description="Helical" evidence="6">
    <location>
        <begin position="142"/>
        <end position="165"/>
    </location>
</feature>
<dbReference type="InterPro" id="IPR051311">
    <property type="entry name" value="DedA_domain"/>
</dbReference>
<dbReference type="PANTHER" id="PTHR42709">
    <property type="entry name" value="ALKALINE PHOSPHATASE LIKE PROTEIN"/>
    <property type="match status" value="1"/>
</dbReference>
<dbReference type="Pfam" id="PF09335">
    <property type="entry name" value="VTT_dom"/>
    <property type="match status" value="1"/>
</dbReference>
<dbReference type="InterPro" id="IPR032816">
    <property type="entry name" value="VTT_dom"/>
</dbReference>
<evidence type="ECO:0000259" key="7">
    <source>
        <dbReference type="Pfam" id="PF09335"/>
    </source>
</evidence>
<proteinExistence type="predicted"/>
<dbReference type="OrthoDB" id="21108at2"/>
<name>A0A5E4TU18_9BURK</name>
<reference evidence="8 9" key="1">
    <citation type="submission" date="2019-08" db="EMBL/GenBank/DDBJ databases">
        <authorList>
            <person name="Peeters C."/>
        </authorList>
    </citation>
    <scope>NUCLEOTIDE SEQUENCE [LARGE SCALE GENOMIC DNA]</scope>
    <source>
        <strain evidence="8 9">LMG 31113</strain>
    </source>
</reference>
<evidence type="ECO:0000313" key="8">
    <source>
        <dbReference type="EMBL" id="VVD90673.1"/>
    </source>
</evidence>
<evidence type="ECO:0000256" key="2">
    <source>
        <dbReference type="ARBA" id="ARBA00022475"/>
    </source>
</evidence>
<gene>
    <name evidence="8" type="ORF">PFI31113_01577</name>
</gene>
<dbReference type="AlphaFoldDB" id="A0A5E4TU18"/>
<dbReference type="GO" id="GO:0005886">
    <property type="term" value="C:plasma membrane"/>
    <property type="evidence" value="ECO:0007669"/>
    <property type="project" value="UniProtKB-SubCell"/>
</dbReference>
<feature type="transmembrane region" description="Helical" evidence="6">
    <location>
        <begin position="109"/>
        <end position="130"/>
    </location>
</feature>
<dbReference type="Proteomes" id="UP000382577">
    <property type="component" value="Unassembled WGS sequence"/>
</dbReference>
<feature type="transmembrane region" description="Helical" evidence="6">
    <location>
        <begin position="177"/>
        <end position="198"/>
    </location>
</feature>
<sequence>MLPHEWIAQNGVLLVFLNVLGASLGLPLPVMPTLIAVAACQTQGAAGLWSIALPLSPILGVAVLAGVLADLIWFFWGRRYGPRTLNTVCDLTLSREACVSKTEQIFGQWGARLLIVARVLPGLSLVAVPLCGAMGVRLRTFVGYDCAGVTLWIGAGLTLGVMFASQIQRLLNALSVFGARAMIAIGVLAVACVAYRFARRIWTARASDNDASLQIDSQT</sequence>
<accession>A0A5E4TU18</accession>
<dbReference type="RefSeq" id="WP_150599244.1">
    <property type="nucleotide sequence ID" value="NZ_CABPRW010000003.1"/>
</dbReference>